<name>A0A5B7DXI0_PORTR</name>
<dbReference type="AlphaFoldDB" id="A0A5B7DXI0"/>
<feature type="domain" description="Reverse transcriptase" evidence="1">
    <location>
        <begin position="13"/>
        <end position="119"/>
    </location>
</feature>
<comment type="caution">
    <text evidence="2">The sequence shown here is derived from an EMBL/GenBank/DDBJ whole genome shotgun (WGS) entry which is preliminary data.</text>
</comment>
<keyword evidence="2" id="KW-0808">Transferase</keyword>
<protein>
    <submittedName>
        <fullName evidence="2">Putative RNA-directed DNA polymerase from transposon X-element</fullName>
    </submittedName>
</protein>
<proteinExistence type="predicted"/>
<dbReference type="OrthoDB" id="6381169at2759"/>
<reference evidence="2 3" key="1">
    <citation type="submission" date="2019-05" db="EMBL/GenBank/DDBJ databases">
        <title>Another draft genome of Portunus trituberculatus and its Hox gene families provides insights of decapod evolution.</title>
        <authorList>
            <person name="Jeong J.-H."/>
            <person name="Song I."/>
            <person name="Kim S."/>
            <person name="Choi T."/>
            <person name="Kim D."/>
            <person name="Ryu S."/>
            <person name="Kim W."/>
        </authorList>
    </citation>
    <scope>NUCLEOTIDE SEQUENCE [LARGE SCALE GENOMIC DNA]</scope>
    <source>
        <tissue evidence="2">Muscle</tissue>
    </source>
</reference>
<evidence type="ECO:0000313" key="2">
    <source>
        <dbReference type="EMBL" id="MPC25737.1"/>
    </source>
</evidence>
<organism evidence="2 3">
    <name type="scientific">Portunus trituberculatus</name>
    <name type="common">Swimming crab</name>
    <name type="synonym">Neptunus trituberculatus</name>
    <dbReference type="NCBI Taxonomy" id="210409"/>
    <lineage>
        <taxon>Eukaryota</taxon>
        <taxon>Metazoa</taxon>
        <taxon>Ecdysozoa</taxon>
        <taxon>Arthropoda</taxon>
        <taxon>Crustacea</taxon>
        <taxon>Multicrustacea</taxon>
        <taxon>Malacostraca</taxon>
        <taxon>Eumalacostraca</taxon>
        <taxon>Eucarida</taxon>
        <taxon>Decapoda</taxon>
        <taxon>Pleocyemata</taxon>
        <taxon>Brachyura</taxon>
        <taxon>Eubrachyura</taxon>
        <taxon>Portunoidea</taxon>
        <taxon>Portunidae</taxon>
        <taxon>Portuninae</taxon>
        <taxon>Portunus</taxon>
    </lineage>
</organism>
<dbReference type="Proteomes" id="UP000324222">
    <property type="component" value="Unassembled WGS sequence"/>
</dbReference>
<evidence type="ECO:0000259" key="1">
    <source>
        <dbReference type="Pfam" id="PF00078"/>
    </source>
</evidence>
<dbReference type="GO" id="GO:0003964">
    <property type="term" value="F:RNA-directed DNA polymerase activity"/>
    <property type="evidence" value="ECO:0007669"/>
    <property type="project" value="UniProtKB-KW"/>
</dbReference>
<keyword evidence="2" id="KW-0548">Nucleotidyltransferase</keyword>
<accession>A0A5B7DXI0</accession>
<sequence length="180" mass="20025">MVFTSDLQLVSHHSPNVVFSLGSVLGPLLWCVYFNDILQLVPEAQAYADDSTLTFTSDRNHLVDRVNAVLQLPWQITLAPEKTQVLYISRRREDAHPPAFFLEGKRLPLQQSISILGVEVDASLTFTTHGCGVEAELCLTRWEAARRSGDSDPLQGPGQARDRVRPPHLVLLPTLLSCRA</sequence>
<gene>
    <name evidence="2" type="ORF">E2C01_018859</name>
</gene>
<keyword evidence="2" id="KW-0695">RNA-directed DNA polymerase</keyword>
<dbReference type="Pfam" id="PF00078">
    <property type="entry name" value="RVT_1"/>
    <property type="match status" value="1"/>
</dbReference>
<dbReference type="InterPro" id="IPR000477">
    <property type="entry name" value="RT_dom"/>
</dbReference>
<evidence type="ECO:0000313" key="3">
    <source>
        <dbReference type="Proteomes" id="UP000324222"/>
    </source>
</evidence>
<keyword evidence="3" id="KW-1185">Reference proteome</keyword>
<dbReference type="EMBL" id="VSRR010001502">
    <property type="protein sequence ID" value="MPC25737.1"/>
    <property type="molecule type" value="Genomic_DNA"/>
</dbReference>